<accession>A0AAF0R7R5</accession>
<proteinExistence type="predicted"/>
<keyword evidence="2" id="KW-1185">Reference proteome</keyword>
<dbReference type="Pfam" id="PF05056">
    <property type="entry name" value="DUF674"/>
    <property type="match status" value="1"/>
</dbReference>
<gene>
    <name evidence="1" type="ORF">MTR67_028727</name>
</gene>
<dbReference type="PANTHER" id="PTHR33103:SF19">
    <property type="entry name" value="OS09G0544700 PROTEIN"/>
    <property type="match status" value="1"/>
</dbReference>
<organism evidence="1 2">
    <name type="scientific">Solanum verrucosum</name>
    <dbReference type="NCBI Taxonomy" id="315347"/>
    <lineage>
        <taxon>Eukaryota</taxon>
        <taxon>Viridiplantae</taxon>
        <taxon>Streptophyta</taxon>
        <taxon>Embryophyta</taxon>
        <taxon>Tracheophyta</taxon>
        <taxon>Spermatophyta</taxon>
        <taxon>Magnoliopsida</taxon>
        <taxon>eudicotyledons</taxon>
        <taxon>Gunneridae</taxon>
        <taxon>Pentapetalae</taxon>
        <taxon>asterids</taxon>
        <taxon>lamiids</taxon>
        <taxon>Solanales</taxon>
        <taxon>Solanaceae</taxon>
        <taxon>Solanoideae</taxon>
        <taxon>Solaneae</taxon>
        <taxon>Solanum</taxon>
    </lineage>
</organism>
<dbReference type="Proteomes" id="UP001234989">
    <property type="component" value="Chromosome 6"/>
</dbReference>
<dbReference type="InterPro" id="IPR007750">
    <property type="entry name" value="DUF674"/>
</dbReference>
<name>A0AAF0R7R5_SOLVR</name>
<evidence type="ECO:0000313" key="1">
    <source>
        <dbReference type="EMBL" id="WMV35342.1"/>
    </source>
</evidence>
<dbReference type="PANTHER" id="PTHR33103">
    <property type="entry name" value="OS01G0153900 PROTEIN"/>
    <property type="match status" value="1"/>
</dbReference>
<sequence length="93" mass="10495">VVNATKGFVKEVVAYMVMDDLVVKPMSAIYSIALLDKFNNIKDFSVLLEINEHSYSMILQALRLVKASLESKTVLTNIFMSCMHESAQRNSHN</sequence>
<protein>
    <submittedName>
        <fullName evidence="1">Uncharacterized protein</fullName>
    </submittedName>
</protein>
<feature type="non-terminal residue" evidence="1">
    <location>
        <position position="1"/>
    </location>
</feature>
<dbReference type="AlphaFoldDB" id="A0AAF0R7R5"/>
<evidence type="ECO:0000313" key="2">
    <source>
        <dbReference type="Proteomes" id="UP001234989"/>
    </source>
</evidence>
<dbReference type="EMBL" id="CP133617">
    <property type="protein sequence ID" value="WMV35342.1"/>
    <property type="molecule type" value="Genomic_DNA"/>
</dbReference>
<reference evidence="1" key="1">
    <citation type="submission" date="2023-08" db="EMBL/GenBank/DDBJ databases">
        <title>A de novo genome assembly of Solanum verrucosum Schlechtendal, a Mexican diploid species geographically isolated from the other diploid A-genome species in potato relatives.</title>
        <authorList>
            <person name="Hosaka K."/>
        </authorList>
    </citation>
    <scope>NUCLEOTIDE SEQUENCE</scope>
    <source>
        <tissue evidence="1">Young leaves</tissue>
    </source>
</reference>